<reference evidence="1" key="1">
    <citation type="submission" date="2019-03" db="EMBL/GenBank/DDBJ databases">
        <title>Lake Tanganyika Metagenome-Assembled Genomes (MAGs).</title>
        <authorList>
            <person name="Tran P."/>
        </authorList>
    </citation>
    <scope>NUCLEOTIDE SEQUENCE</scope>
    <source>
        <strain evidence="1">K_DeepCast_65m_m2_066</strain>
    </source>
</reference>
<dbReference type="NCBIfam" id="TIGR00481">
    <property type="entry name" value="YbhB/YbcL family Raf kinase inhibitor-like protein"/>
    <property type="match status" value="1"/>
</dbReference>
<accession>A0A937VYG9</accession>
<dbReference type="Pfam" id="PF01161">
    <property type="entry name" value="PBP"/>
    <property type="match status" value="1"/>
</dbReference>
<sequence length="166" mass="17112">MALQLTSTSFKDGDYLGSDHILSASYGFGCAGGNLSPQLSWSGAPEGTKSFAVTCFDPDAPTGSGFWHWVVVNIPPHVTSLALGAGSSGSGALPAGALQVRTDFGAPGYGGPCPPEGGHPHRYLFTLHAVGLEQLPVTADTSAAVVGFYLHFNTLAKASLMGLYKR</sequence>
<proteinExistence type="predicted"/>
<dbReference type="EMBL" id="VGLS01000063">
    <property type="protein sequence ID" value="MBM3222863.1"/>
    <property type="molecule type" value="Genomic_DNA"/>
</dbReference>
<dbReference type="PANTHER" id="PTHR30289:SF1">
    <property type="entry name" value="PEBP (PHOSPHATIDYLETHANOLAMINE-BINDING PROTEIN) FAMILY PROTEIN"/>
    <property type="match status" value="1"/>
</dbReference>
<dbReference type="Proteomes" id="UP000712673">
    <property type="component" value="Unassembled WGS sequence"/>
</dbReference>
<dbReference type="InterPro" id="IPR008914">
    <property type="entry name" value="PEBP"/>
</dbReference>
<protein>
    <submittedName>
        <fullName evidence="1">YbhB/YbcL family Raf kinase inhibitor-like protein</fullName>
    </submittedName>
</protein>
<dbReference type="Gene3D" id="3.90.280.10">
    <property type="entry name" value="PEBP-like"/>
    <property type="match status" value="1"/>
</dbReference>
<dbReference type="SUPFAM" id="SSF49777">
    <property type="entry name" value="PEBP-like"/>
    <property type="match status" value="1"/>
</dbReference>
<dbReference type="PANTHER" id="PTHR30289">
    <property type="entry name" value="UNCHARACTERIZED PROTEIN YBCL-RELATED"/>
    <property type="match status" value="1"/>
</dbReference>
<dbReference type="AlphaFoldDB" id="A0A937VYG9"/>
<evidence type="ECO:0000313" key="2">
    <source>
        <dbReference type="Proteomes" id="UP000712673"/>
    </source>
</evidence>
<comment type="caution">
    <text evidence="1">The sequence shown here is derived from an EMBL/GenBank/DDBJ whole genome shotgun (WGS) entry which is preliminary data.</text>
</comment>
<organism evidence="1 2">
    <name type="scientific">Tectimicrobiota bacterium</name>
    <dbReference type="NCBI Taxonomy" id="2528274"/>
    <lineage>
        <taxon>Bacteria</taxon>
        <taxon>Pseudomonadati</taxon>
        <taxon>Nitrospinota/Tectimicrobiota group</taxon>
        <taxon>Candidatus Tectimicrobiota</taxon>
    </lineage>
</organism>
<name>A0A937VYG9_UNCTE</name>
<dbReference type="InterPro" id="IPR005247">
    <property type="entry name" value="YbhB_YbcL/LppC-like"/>
</dbReference>
<evidence type="ECO:0000313" key="1">
    <source>
        <dbReference type="EMBL" id="MBM3222863.1"/>
    </source>
</evidence>
<dbReference type="CDD" id="cd00865">
    <property type="entry name" value="PEBP_bact_arch"/>
    <property type="match status" value="1"/>
</dbReference>
<dbReference type="InterPro" id="IPR036610">
    <property type="entry name" value="PEBP-like_sf"/>
</dbReference>
<gene>
    <name evidence="1" type="ORF">FJZ47_03535</name>
</gene>